<dbReference type="RefSeq" id="XP_040670977.1">
    <property type="nucleotide sequence ID" value="XM_040813120.1"/>
</dbReference>
<accession>A0A1L9PUV5</accession>
<sequence length="67" mass="7293">MPTSHGVINLRVFTPVALIACGMSVSGFPPIRELASLRDTISWLLQIARGAPLPWVHYCKLNGMSNS</sequence>
<gene>
    <name evidence="2" type="ORF">ASPVEDRAFT_44742</name>
</gene>
<keyword evidence="1" id="KW-0472">Membrane</keyword>
<protein>
    <submittedName>
        <fullName evidence="2">Uncharacterized protein</fullName>
    </submittedName>
</protein>
<reference evidence="3" key="1">
    <citation type="journal article" date="2017" name="Genome Biol.">
        <title>Comparative genomics reveals high biological diversity and specific adaptations in the industrially and medically important fungal genus Aspergillus.</title>
        <authorList>
            <person name="de Vries R.P."/>
            <person name="Riley R."/>
            <person name="Wiebenga A."/>
            <person name="Aguilar-Osorio G."/>
            <person name="Amillis S."/>
            <person name="Uchima C.A."/>
            <person name="Anderluh G."/>
            <person name="Asadollahi M."/>
            <person name="Askin M."/>
            <person name="Barry K."/>
            <person name="Battaglia E."/>
            <person name="Bayram O."/>
            <person name="Benocci T."/>
            <person name="Braus-Stromeyer S.A."/>
            <person name="Caldana C."/>
            <person name="Canovas D."/>
            <person name="Cerqueira G.C."/>
            <person name="Chen F."/>
            <person name="Chen W."/>
            <person name="Choi C."/>
            <person name="Clum A."/>
            <person name="Dos Santos R.A."/>
            <person name="Damasio A.R."/>
            <person name="Diallinas G."/>
            <person name="Emri T."/>
            <person name="Fekete E."/>
            <person name="Flipphi M."/>
            <person name="Freyberg S."/>
            <person name="Gallo A."/>
            <person name="Gournas C."/>
            <person name="Habgood R."/>
            <person name="Hainaut M."/>
            <person name="Harispe M.L."/>
            <person name="Henrissat B."/>
            <person name="Hilden K.S."/>
            <person name="Hope R."/>
            <person name="Hossain A."/>
            <person name="Karabika E."/>
            <person name="Karaffa L."/>
            <person name="Karanyi Z."/>
            <person name="Krasevec N."/>
            <person name="Kuo A."/>
            <person name="Kusch H."/>
            <person name="LaButti K."/>
            <person name="Lagendijk E.L."/>
            <person name="Lapidus A."/>
            <person name="Levasseur A."/>
            <person name="Lindquist E."/>
            <person name="Lipzen A."/>
            <person name="Logrieco A.F."/>
            <person name="MacCabe A."/>
            <person name="Maekelae M.R."/>
            <person name="Malavazi I."/>
            <person name="Melin P."/>
            <person name="Meyer V."/>
            <person name="Mielnichuk N."/>
            <person name="Miskei M."/>
            <person name="Molnar A.P."/>
            <person name="Mule G."/>
            <person name="Ngan C.Y."/>
            <person name="Orejas M."/>
            <person name="Orosz E."/>
            <person name="Ouedraogo J.P."/>
            <person name="Overkamp K.M."/>
            <person name="Park H.-S."/>
            <person name="Perrone G."/>
            <person name="Piumi F."/>
            <person name="Punt P.J."/>
            <person name="Ram A.F."/>
            <person name="Ramon A."/>
            <person name="Rauscher S."/>
            <person name="Record E."/>
            <person name="Riano-Pachon D.M."/>
            <person name="Robert V."/>
            <person name="Roehrig J."/>
            <person name="Ruller R."/>
            <person name="Salamov A."/>
            <person name="Salih N.S."/>
            <person name="Samson R.A."/>
            <person name="Sandor E."/>
            <person name="Sanguinetti M."/>
            <person name="Schuetze T."/>
            <person name="Sepcic K."/>
            <person name="Shelest E."/>
            <person name="Sherlock G."/>
            <person name="Sophianopoulou V."/>
            <person name="Squina F.M."/>
            <person name="Sun H."/>
            <person name="Susca A."/>
            <person name="Todd R.B."/>
            <person name="Tsang A."/>
            <person name="Unkles S.E."/>
            <person name="van de Wiele N."/>
            <person name="van Rossen-Uffink D."/>
            <person name="Oliveira J.V."/>
            <person name="Vesth T.C."/>
            <person name="Visser J."/>
            <person name="Yu J.-H."/>
            <person name="Zhou M."/>
            <person name="Andersen M.R."/>
            <person name="Archer D.B."/>
            <person name="Baker S.E."/>
            <person name="Benoit I."/>
            <person name="Brakhage A.A."/>
            <person name="Braus G.H."/>
            <person name="Fischer R."/>
            <person name="Frisvad J.C."/>
            <person name="Goldman G.H."/>
            <person name="Houbraken J."/>
            <person name="Oakley B."/>
            <person name="Pocsi I."/>
            <person name="Scazzocchio C."/>
            <person name="Seiboth B."/>
            <person name="vanKuyk P.A."/>
            <person name="Wortman J."/>
            <person name="Dyer P.S."/>
            <person name="Grigoriev I.V."/>
        </authorList>
    </citation>
    <scope>NUCLEOTIDE SEQUENCE [LARGE SCALE GENOMIC DNA]</scope>
    <source>
        <strain evidence="3">CBS 583.65</strain>
    </source>
</reference>
<dbReference type="GeneID" id="63728631"/>
<dbReference type="Proteomes" id="UP000184073">
    <property type="component" value="Unassembled WGS sequence"/>
</dbReference>
<keyword evidence="1" id="KW-0812">Transmembrane</keyword>
<evidence type="ECO:0000256" key="1">
    <source>
        <dbReference type="SAM" id="Phobius"/>
    </source>
</evidence>
<organism evidence="2 3">
    <name type="scientific">Aspergillus versicolor CBS 583.65</name>
    <dbReference type="NCBI Taxonomy" id="1036611"/>
    <lineage>
        <taxon>Eukaryota</taxon>
        <taxon>Fungi</taxon>
        <taxon>Dikarya</taxon>
        <taxon>Ascomycota</taxon>
        <taxon>Pezizomycotina</taxon>
        <taxon>Eurotiomycetes</taxon>
        <taxon>Eurotiomycetidae</taxon>
        <taxon>Eurotiales</taxon>
        <taxon>Aspergillaceae</taxon>
        <taxon>Aspergillus</taxon>
        <taxon>Aspergillus subgen. Nidulantes</taxon>
    </lineage>
</organism>
<dbReference type="AlphaFoldDB" id="A0A1L9PUV5"/>
<proteinExistence type="predicted"/>
<evidence type="ECO:0000313" key="3">
    <source>
        <dbReference type="Proteomes" id="UP000184073"/>
    </source>
</evidence>
<evidence type="ECO:0000313" key="2">
    <source>
        <dbReference type="EMBL" id="OJJ05215.1"/>
    </source>
</evidence>
<dbReference type="EMBL" id="KV878132">
    <property type="protein sequence ID" value="OJJ05215.1"/>
    <property type="molecule type" value="Genomic_DNA"/>
</dbReference>
<keyword evidence="3" id="KW-1185">Reference proteome</keyword>
<keyword evidence="1" id="KW-1133">Transmembrane helix</keyword>
<feature type="transmembrane region" description="Helical" evidence="1">
    <location>
        <begin position="12"/>
        <end position="31"/>
    </location>
</feature>
<dbReference type="VEuPathDB" id="FungiDB:ASPVEDRAFT_44742"/>
<name>A0A1L9PUV5_ASPVE</name>